<organism evidence="2 3">
    <name type="scientific">Setaria viridis</name>
    <name type="common">Green bristlegrass</name>
    <name type="synonym">Setaria italica subsp. viridis</name>
    <dbReference type="NCBI Taxonomy" id="4556"/>
    <lineage>
        <taxon>Eukaryota</taxon>
        <taxon>Viridiplantae</taxon>
        <taxon>Streptophyta</taxon>
        <taxon>Embryophyta</taxon>
        <taxon>Tracheophyta</taxon>
        <taxon>Spermatophyta</taxon>
        <taxon>Magnoliopsida</taxon>
        <taxon>Liliopsida</taxon>
        <taxon>Poales</taxon>
        <taxon>Poaceae</taxon>
        <taxon>PACMAD clade</taxon>
        <taxon>Panicoideae</taxon>
        <taxon>Panicodae</taxon>
        <taxon>Paniceae</taxon>
        <taxon>Cenchrinae</taxon>
        <taxon>Setaria</taxon>
    </lineage>
</organism>
<evidence type="ECO:0000313" key="3">
    <source>
        <dbReference type="Proteomes" id="UP000298652"/>
    </source>
</evidence>
<keyword evidence="3" id="KW-1185">Reference proteome</keyword>
<gene>
    <name evidence="2" type="ORF">SEVIR_1G164266v2</name>
</gene>
<dbReference type="AlphaFoldDB" id="A0A4U6WDV8"/>
<sequence>MLTSFGDPVMNSSSPHAEVEDGHASSPTPAEPLPHSDVLTHRERPTLADPVALSPTPATSEQALDPPLPRPAAPSPDPVASPLLRPTTGRLVVVDLSGLRLLRMMLVVVANRSSRSSRLLTAPCCNRYLLVLQ</sequence>
<feature type="region of interest" description="Disordered" evidence="1">
    <location>
        <begin position="1"/>
        <end position="84"/>
    </location>
</feature>
<evidence type="ECO:0000256" key="1">
    <source>
        <dbReference type="SAM" id="MobiDB-lite"/>
    </source>
</evidence>
<dbReference type="Proteomes" id="UP000298652">
    <property type="component" value="Chromosome 1"/>
</dbReference>
<accession>A0A4U6WDV8</accession>
<feature type="compositionally biased region" description="Pro residues" evidence="1">
    <location>
        <begin position="66"/>
        <end position="79"/>
    </location>
</feature>
<reference evidence="2" key="1">
    <citation type="submission" date="2019-03" db="EMBL/GenBank/DDBJ databases">
        <title>WGS assembly of Setaria viridis.</title>
        <authorList>
            <person name="Huang P."/>
            <person name="Jenkins J."/>
            <person name="Grimwood J."/>
            <person name="Barry K."/>
            <person name="Healey A."/>
            <person name="Mamidi S."/>
            <person name="Sreedasyam A."/>
            <person name="Shu S."/>
            <person name="Feldman M."/>
            <person name="Wu J."/>
            <person name="Yu Y."/>
            <person name="Chen C."/>
            <person name="Johnson J."/>
            <person name="Rokhsar D."/>
            <person name="Baxter I."/>
            <person name="Schmutz J."/>
            <person name="Brutnell T."/>
            <person name="Kellogg E."/>
        </authorList>
    </citation>
    <scope>NUCLEOTIDE SEQUENCE [LARGE SCALE GENOMIC DNA]</scope>
</reference>
<protein>
    <submittedName>
        <fullName evidence="2">Uncharacterized protein</fullName>
    </submittedName>
</protein>
<dbReference type="EMBL" id="CM016552">
    <property type="protein sequence ID" value="TKW39219.1"/>
    <property type="molecule type" value="Genomic_DNA"/>
</dbReference>
<evidence type="ECO:0000313" key="2">
    <source>
        <dbReference type="EMBL" id="TKW39219.1"/>
    </source>
</evidence>
<dbReference type="Gramene" id="TKW39219">
    <property type="protein sequence ID" value="TKW39219"/>
    <property type="gene ID" value="SEVIR_1G164266v2"/>
</dbReference>
<proteinExistence type="predicted"/>
<name>A0A4U6WDV8_SETVI</name>